<proteinExistence type="predicted"/>
<organism evidence="2 3">
    <name type="scientific">Actinidia rufa</name>
    <dbReference type="NCBI Taxonomy" id="165716"/>
    <lineage>
        <taxon>Eukaryota</taxon>
        <taxon>Viridiplantae</taxon>
        <taxon>Streptophyta</taxon>
        <taxon>Embryophyta</taxon>
        <taxon>Tracheophyta</taxon>
        <taxon>Spermatophyta</taxon>
        <taxon>Magnoliopsida</taxon>
        <taxon>eudicotyledons</taxon>
        <taxon>Gunneridae</taxon>
        <taxon>Pentapetalae</taxon>
        <taxon>asterids</taxon>
        <taxon>Ericales</taxon>
        <taxon>Actinidiaceae</taxon>
        <taxon>Actinidia</taxon>
    </lineage>
</organism>
<accession>A0A7J0GTH2</accession>
<sequence length="93" mass="9720">MASREGGGRKRGHSGSGVEGMVQGRGAVGGDEGQATRRSLSPPQLMRREGSLQVVARGGHLLSLSLSPPNLEWGVVAMEERIMEVVVRIGGEG</sequence>
<feature type="region of interest" description="Disordered" evidence="1">
    <location>
        <begin position="1"/>
        <end position="49"/>
    </location>
</feature>
<name>A0A7J0GTH2_9ERIC</name>
<keyword evidence="3" id="KW-1185">Reference proteome</keyword>
<gene>
    <name evidence="2" type="ORF">Acr_24g0002110</name>
</gene>
<evidence type="ECO:0000313" key="2">
    <source>
        <dbReference type="EMBL" id="GFZ14021.1"/>
    </source>
</evidence>
<evidence type="ECO:0000313" key="3">
    <source>
        <dbReference type="Proteomes" id="UP000585474"/>
    </source>
</evidence>
<protein>
    <submittedName>
        <fullName evidence="2">Uncharacterized protein</fullName>
    </submittedName>
</protein>
<evidence type="ECO:0000256" key="1">
    <source>
        <dbReference type="SAM" id="MobiDB-lite"/>
    </source>
</evidence>
<dbReference type="EMBL" id="BJWL01000024">
    <property type="protein sequence ID" value="GFZ14021.1"/>
    <property type="molecule type" value="Genomic_DNA"/>
</dbReference>
<dbReference type="Proteomes" id="UP000585474">
    <property type="component" value="Unassembled WGS sequence"/>
</dbReference>
<comment type="caution">
    <text evidence="2">The sequence shown here is derived from an EMBL/GenBank/DDBJ whole genome shotgun (WGS) entry which is preliminary data.</text>
</comment>
<dbReference type="AlphaFoldDB" id="A0A7J0GTH2"/>
<reference evidence="2 3" key="1">
    <citation type="submission" date="2019-07" db="EMBL/GenBank/DDBJ databases">
        <title>De Novo Assembly of kiwifruit Actinidia rufa.</title>
        <authorList>
            <person name="Sugita-Konishi S."/>
            <person name="Sato K."/>
            <person name="Mori E."/>
            <person name="Abe Y."/>
            <person name="Kisaki G."/>
            <person name="Hamano K."/>
            <person name="Suezawa K."/>
            <person name="Otani M."/>
            <person name="Fukuda T."/>
            <person name="Manabe T."/>
            <person name="Gomi K."/>
            <person name="Tabuchi M."/>
            <person name="Akimitsu K."/>
            <person name="Kataoka I."/>
        </authorList>
    </citation>
    <scope>NUCLEOTIDE SEQUENCE [LARGE SCALE GENOMIC DNA]</scope>
    <source>
        <strain evidence="3">cv. Fuchu</strain>
    </source>
</reference>